<feature type="transmembrane region" description="Helical" evidence="1">
    <location>
        <begin position="94"/>
        <end position="120"/>
    </location>
</feature>
<dbReference type="Proteomes" id="UP000030652">
    <property type="component" value="Unassembled WGS sequence"/>
</dbReference>
<feature type="transmembrane region" description="Helical" evidence="1">
    <location>
        <begin position="20"/>
        <end position="42"/>
    </location>
</feature>
<protein>
    <recommendedName>
        <fullName evidence="2">DUF5658 domain-containing protein</fullName>
    </recommendedName>
</protein>
<evidence type="ECO:0000259" key="2">
    <source>
        <dbReference type="Pfam" id="PF18902"/>
    </source>
</evidence>
<sequence>MRRHEDNQESYFLDHYSLRVFGIIISIILLSLTDAMLTLYLIRNGAAEVNPIMEHFLRYGTLPFLAAKYLLTTASIVLLLIYKNVHIFGTKIRAKYLFVIILLIFASVVLWELYLILFVLK</sequence>
<evidence type="ECO:0000313" key="3">
    <source>
        <dbReference type="EMBL" id="KHE92000.1"/>
    </source>
</evidence>
<dbReference type="Pfam" id="PF18902">
    <property type="entry name" value="DUF5658"/>
    <property type="match status" value="1"/>
</dbReference>
<keyword evidence="1" id="KW-1133">Transmembrane helix</keyword>
<keyword evidence="1" id="KW-0812">Transmembrane</keyword>
<dbReference type="eggNOG" id="ENOG503351P">
    <property type="taxonomic scope" value="Bacteria"/>
</dbReference>
<dbReference type="AlphaFoldDB" id="A0A0B0EMU7"/>
<comment type="caution">
    <text evidence="3">The sequence shown here is derived from an EMBL/GenBank/DDBJ whole genome shotgun (WGS) entry which is preliminary data.</text>
</comment>
<dbReference type="InterPro" id="IPR043717">
    <property type="entry name" value="DUF5658"/>
</dbReference>
<dbReference type="EMBL" id="JRYO01000158">
    <property type="protein sequence ID" value="KHE92000.1"/>
    <property type="molecule type" value="Genomic_DNA"/>
</dbReference>
<organism evidence="3 4">
    <name type="scientific">Candidatus Scalindua brodae</name>
    <dbReference type="NCBI Taxonomy" id="237368"/>
    <lineage>
        <taxon>Bacteria</taxon>
        <taxon>Pseudomonadati</taxon>
        <taxon>Planctomycetota</taxon>
        <taxon>Candidatus Brocadiia</taxon>
        <taxon>Candidatus Brocadiales</taxon>
        <taxon>Candidatus Scalinduaceae</taxon>
        <taxon>Candidatus Scalindua</taxon>
    </lineage>
</organism>
<feature type="transmembrane region" description="Helical" evidence="1">
    <location>
        <begin position="62"/>
        <end position="82"/>
    </location>
</feature>
<keyword evidence="1" id="KW-0472">Membrane</keyword>
<accession>A0A0B0EMU7</accession>
<feature type="domain" description="DUF5658" evidence="2">
    <location>
        <begin position="26"/>
        <end position="117"/>
    </location>
</feature>
<evidence type="ECO:0000256" key="1">
    <source>
        <dbReference type="SAM" id="Phobius"/>
    </source>
</evidence>
<gene>
    <name evidence="3" type="ORF">SCABRO_02263</name>
</gene>
<evidence type="ECO:0000313" key="4">
    <source>
        <dbReference type="Proteomes" id="UP000030652"/>
    </source>
</evidence>
<proteinExistence type="predicted"/>
<reference evidence="3 4" key="1">
    <citation type="submission" date="2014-10" db="EMBL/GenBank/DDBJ databases">
        <title>Draft genome of anammox bacterium scalindua brodae, obtained using differential coverage binning of sequence data from two enrichment reactors.</title>
        <authorList>
            <person name="Speth D.R."/>
            <person name="Russ L."/>
            <person name="Kartal B."/>
            <person name="Op den Camp H.J."/>
            <person name="Dutilh B.E."/>
            <person name="Jetten M.S."/>
        </authorList>
    </citation>
    <scope>NUCLEOTIDE SEQUENCE [LARGE SCALE GENOMIC DNA]</scope>
    <source>
        <strain evidence="3">RU1</strain>
    </source>
</reference>
<name>A0A0B0EMU7_9BACT</name>